<dbReference type="EMBL" id="JAATEM010000091">
    <property type="protein sequence ID" value="NJP54005.1"/>
    <property type="molecule type" value="Genomic_DNA"/>
</dbReference>
<feature type="region of interest" description="Disordered" evidence="1">
    <location>
        <begin position="38"/>
        <end position="69"/>
    </location>
</feature>
<feature type="domain" description="Type ISP restriction-modification enzyme LLaBIII C-terminal specificity" evidence="2">
    <location>
        <begin position="4"/>
        <end position="160"/>
    </location>
</feature>
<keyword evidence="3" id="KW-0808">Transferase</keyword>
<keyword evidence="4" id="KW-1185">Reference proteome</keyword>
<sequence length="160" mass="18306">MDALLPWTSSGNKNNRSWPVSPSRDVLESRWRRLVQAPAEDKAALLKTTRDRRPDKPEPPLPGQQEMESLAAEKETLPVTVPYGRMTFDRQYIIADRRVIDFPRPALWFAHNDQRQIYLSELHTESGRPGPAVSFTALLPDMHHFKGTEGGRVAPLYRHP</sequence>
<organism evidence="3 4">
    <name type="scientific">Streptomyces composti</name>
    <dbReference type="NCBI Taxonomy" id="2720025"/>
    <lineage>
        <taxon>Bacteria</taxon>
        <taxon>Bacillati</taxon>
        <taxon>Actinomycetota</taxon>
        <taxon>Actinomycetes</taxon>
        <taxon>Kitasatosporales</taxon>
        <taxon>Streptomycetaceae</taxon>
        <taxon>Streptomyces</taxon>
    </lineage>
</organism>
<dbReference type="Proteomes" id="UP000730591">
    <property type="component" value="Unassembled WGS sequence"/>
</dbReference>
<feature type="compositionally biased region" description="Polar residues" evidence="1">
    <location>
        <begin position="7"/>
        <end position="20"/>
    </location>
</feature>
<name>A0ABX1ABW2_9ACTN</name>
<feature type="compositionally biased region" description="Basic and acidic residues" evidence="1">
    <location>
        <begin position="39"/>
        <end position="58"/>
    </location>
</feature>
<evidence type="ECO:0000259" key="2">
    <source>
        <dbReference type="Pfam" id="PF18135"/>
    </source>
</evidence>
<gene>
    <name evidence="3" type="ORF">HCJ93_29065</name>
</gene>
<dbReference type="RefSeq" id="WP_309141541.1">
    <property type="nucleotide sequence ID" value="NZ_JAATEM010000091.1"/>
</dbReference>
<evidence type="ECO:0000313" key="3">
    <source>
        <dbReference type="EMBL" id="NJP54005.1"/>
    </source>
</evidence>
<dbReference type="InterPro" id="IPR041635">
    <property type="entry name" value="Type_ISP_LLaBIII_C"/>
</dbReference>
<feature type="region of interest" description="Disordered" evidence="1">
    <location>
        <begin position="1"/>
        <end position="23"/>
    </location>
</feature>
<accession>A0ABX1ABW2</accession>
<feature type="non-terminal residue" evidence="3">
    <location>
        <position position="160"/>
    </location>
</feature>
<comment type="caution">
    <text evidence="3">The sequence shown here is derived from an EMBL/GenBank/DDBJ whole genome shotgun (WGS) entry which is preliminary data.</text>
</comment>
<proteinExistence type="predicted"/>
<keyword evidence="3" id="KW-0489">Methyltransferase</keyword>
<dbReference type="Pfam" id="PF18135">
    <property type="entry name" value="Type_ISP_C"/>
    <property type="match status" value="1"/>
</dbReference>
<dbReference type="GO" id="GO:0008168">
    <property type="term" value="F:methyltransferase activity"/>
    <property type="evidence" value="ECO:0007669"/>
    <property type="project" value="UniProtKB-KW"/>
</dbReference>
<protein>
    <submittedName>
        <fullName evidence="3">DNA methyltransferase</fullName>
    </submittedName>
</protein>
<evidence type="ECO:0000256" key="1">
    <source>
        <dbReference type="SAM" id="MobiDB-lite"/>
    </source>
</evidence>
<dbReference type="GO" id="GO:0032259">
    <property type="term" value="P:methylation"/>
    <property type="evidence" value="ECO:0007669"/>
    <property type="project" value="UniProtKB-KW"/>
</dbReference>
<reference evidence="3 4" key="1">
    <citation type="submission" date="2020-03" db="EMBL/GenBank/DDBJ databases">
        <title>WGS of actinomycetes isolated from Thailand.</title>
        <authorList>
            <person name="Thawai C."/>
        </authorList>
    </citation>
    <scope>NUCLEOTIDE SEQUENCE [LARGE SCALE GENOMIC DNA]</scope>
    <source>
        <strain evidence="3 4">SBST2-5</strain>
    </source>
</reference>
<evidence type="ECO:0000313" key="4">
    <source>
        <dbReference type="Proteomes" id="UP000730591"/>
    </source>
</evidence>